<evidence type="ECO:0000256" key="4">
    <source>
        <dbReference type="SAM" id="SignalP"/>
    </source>
</evidence>
<dbReference type="Proteomes" id="UP000046392">
    <property type="component" value="Unplaced"/>
</dbReference>
<dbReference type="PROSITE" id="PS00022">
    <property type="entry name" value="EGF_1"/>
    <property type="match status" value="1"/>
</dbReference>
<dbReference type="PANTHER" id="PTHR10127">
    <property type="entry name" value="DISCOIDIN, CUB, EGF, LAMININ , AND ZINC METALLOPROTEASE DOMAIN CONTAINING"/>
    <property type="match status" value="1"/>
</dbReference>
<evidence type="ECO:0000313" key="7">
    <source>
        <dbReference type="WBParaSite" id="SPAL_0000675000.1"/>
    </source>
</evidence>
<evidence type="ECO:0000256" key="2">
    <source>
        <dbReference type="ARBA" id="ARBA00022833"/>
    </source>
</evidence>
<dbReference type="Gene3D" id="3.40.390.10">
    <property type="entry name" value="Collagenase (Catalytic Domain)"/>
    <property type="match status" value="1"/>
</dbReference>
<dbReference type="Pfam" id="PF01400">
    <property type="entry name" value="Astacin"/>
    <property type="match status" value="1"/>
</dbReference>
<keyword evidence="3" id="KW-0482">Metalloprotease</keyword>
<keyword evidence="3" id="KW-0645">Protease</keyword>
<proteinExistence type="predicted"/>
<dbReference type="GO" id="GO:0006508">
    <property type="term" value="P:proteolysis"/>
    <property type="evidence" value="ECO:0007669"/>
    <property type="project" value="InterPro"/>
</dbReference>
<organism evidence="6 7">
    <name type="scientific">Strongyloides papillosus</name>
    <name type="common">Intestinal threadworm</name>
    <dbReference type="NCBI Taxonomy" id="174720"/>
    <lineage>
        <taxon>Eukaryota</taxon>
        <taxon>Metazoa</taxon>
        <taxon>Ecdysozoa</taxon>
        <taxon>Nematoda</taxon>
        <taxon>Chromadorea</taxon>
        <taxon>Rhabditida</taxon>
        <taxon>Tylenchina</taxon>
        <taxon>Panagrolaimomorpha</taxon>
        <taxon>Strongyloidoidea</taxon>
        <taxon>Strongyloididae</taxon>
        <taxon>Strongyloides</taxon>
    </lineage>
</organism>
<dbReference type="PANTHER" id="PTHR10127:SF850">
    <property type="entry name" value="METALLOENDOPEPTIDASE"/>
    <property type="match status" value="1"/>
</dbReference>
<keyword evidence="4" id="KW-0732">Signal</keyword>
<name>A0A0N5BLF3_STREA</name>
<evidence type="ECO:0000256" key="3">
    <source>
        <dbReference type="ARBA" id="ARBA00023049"/>
    </source>
</evidence>
<accession>A0A0N5BLF3</accession>
<feature type="signal peptide" evidence="4">
    <location>
        <begin position="1"/>
        <end position="19"/>
    </location>
</feature>
<keyword evidence="3" id="KW-0378">Hydrolase</keyword>
<protein>
    <submittedName>
        <fullName evidence="7">Astacin domain-containing protein</fullName>
    </submittedName>
</protein>
<dbReference type="InterPro" id="IPR000742">
    <property type="entry name" value="EGF"/>
</dbReference>
<dbReference type="WBParaSite" id="SPAL_0000675000.1">
    <property type="protein sequence ID" value="SPAL_0000675000.1"/>
    <property type="gene ID" value="SPAL_0000675000"/>
</dbReference>
<dbReference type="GO" id="GO:0004222">
    <property type="term" value="F:metalloendopeptidase activity"/>
    <property type="evidence" value="ECO:0007669"/>
    <property type="project" value="InterPro"/>
</dbReference>
<keyword evidence="2" id="KW-0862">Zinc</keyword>
<keyword evidence="1" id="KW-0479">Metal-binding</keyword>
<dbReference type="GO" id="GO:0046872">
    <property type="term" value="F:metal ion binding"/>
    <property type="evidence" value="ECO:0007669"/>
    <property type="project" value="UniProtKB-KW"/>
</dbReference>
<reference evidence="7" key="1">
    <citation type="submission" date="2017-02" db="UniProtKB">
        <authorList>
            <consortium name="WormBaseParasite"/>
        </authorList>
    </citation>
    <scope>IDENTIFICATION</scope>
</reference>
<evidence type="ECO:0000313" key="6">
    <source>
        <dbReference type="Proteomes" id="UP000046392"/>
    </source>
</evidence>
<dbReference type="AlphaFoldDB" id="A0A0N5BLF3"/>
<dbReference type="InterPro" id="IPR001506">
    <property type="entry name" value="Peptidase_M12A"/>
</dbReference>
<evidence type="ECO:0000256" key="1">
    <source>
        <dbReference type="ARBA" id="ARBA00022723"/>
    </source>
</evidence>
<feature type="chain" id="PRO_5005894494" evidence="4">
    <location>
        <begin position="20"/>
        <end position="394"/>
    </location>
</feature>
<dbReference type="InterPro" id="IPR024079">
    <property type="entry name" value="MetalloPept_cat_dom_sf"/>
</dbReference>
<feature type="domain" description="EGF-like" evidence="5">
    <location>
        <begin position="255"/>
        <end position="266"/>
    </location>
</feature>
<sequence>MKISSIFLLIPLCIMQIASEEASKKSVASALSPRQPPPYYKPSPGIIYYHYQKDISSSKLKRIFRQINRFTCLNFHEKKDSPVEGEIGINFEVNERENKVSLSRDLKSPTIVSLKKDVYDNNANLSFYIGLALDIIPEVKRHDREVDVTVQMNNVQEGFEQYYNVAQLDEISYLVDTEFDFKSPMFFGSKFGSKDNKPTYDVKLYKDYEYFSNGVKILRHNDYKHIFNHYCPMTRENDCKNGGYYPPIDEFKSKCKCPEHFDGLKCQYLKKNEGGCISQEQEVTAKETKDELRLKVGKGVCYFRISSKNDKNVSITIEQLVLKNGDCETFKSNVEVLVRNDKGAAGINLCKDKSESISLPKLSKEVILVLKSYDDDTFIKFSYQAAPEEVSMSA</sequence>
<evidence type="ECO:0000259" key="5">
    <source>
        <dbReference type="PROSITE" id="PS00022"/>
    </source>
</evidence>
<keyword evidence="6" id="KW-1185">Reference proteome</keyword>